<name>A0AAD6V596_9AGAR</name>
<reference evidence="2" key="1">
    <citation type="submission" date="2023-03" db="EMBL/GenBank/DDBJ databases">
        <title>Massive genome expansion in bonnet fungi (Mycena s.s.) driven by repeated elements and novel gene families across ecological guilds.</title>
        <authorList>
            <consortium name="Lawrence Berkeley National Laboratory"/>
            <person name="Harder C.B."/>
            <person name="Miyauchi S."/>
            <person name="Viragh M."/>
            <person name="Kuo A."/>
            <person name="Thoen E."/>
            <person name="Andreopoulos B."/>
            <person name="Lu D."/>
            <person name="Skrede I."/>
            <person name="Drula E."/>
            <person name="Henrissat B."/>
            <person name="Morin E."/>
            <person name="Kohler A."/>
            <person name="Barry K."/>
            <person name="LaButti K."/>
            <person name="Morin E."/>
            <person name="Salamov A."/>
            <person name="Lipzen A."/>
            <person name="Mereny Z."/>
            <person name="Hegedus B."/>
            <person name="Baldrian P."/>
            <person name="Stursova M."/>
            <person name="Weitz H."/>
            <person name="Taylor A."/>
            <person name="Grigoriev I.V."/>
            <person name="Nagy L.G."/>
            <person name="Martin F."/>
            <person name="Kauserud H."/>
        </authorList>
    </citation>
    <scope>NUCLEOTIDE SEQUENCE</scope>
    <source>
        <strain evidence="2">9144</strain>
    </source>
</reference>
<dbReference type="InterPro" id="IPR045247">
    <property type="entry name" value="Oye-like"/>
</dbReference>
<feature type="domain" description="NADH:flavin oxidoreductase/NADH oxidase N-terminal" evidence="1">
    <location>
        <begin position="4"/>
        <end position="90"/>
    </location>
</feature>
<sequence>MSALFTPLKRGSTTIPNRLGMSALTLNRSTKTRANGGAGLIVSEGILITRQGTAPGIWEQSQIYGWKKITAAVHEAGSKIYAQVSLKVSQRQLELMGRVSHPDAPEQILSVSPYLHVLAMKR</sequence>
<protein>
    <submittedName>
        <fullName evidence="2">NADH:flavin oxidoreductase/NADH oxidase</fullName>
    </submittedName>
</protein>
<dbReference type="InterPro" id="IPR001155">
    <property type="entry name" value="OxRdtase_FMN_N"/>
</dbReference>
<evidence type="ECO:0000313" key="2">
    <source>
        <dbReference type="EMBL" id="KAJ7200111.1"/>
    </source>
</evidence>
<evidence type="ECO:0000313" key="3">
    <source>
        <dbReference type="Proteomes" id="UP001219525"/>
    </source>
</evidence>
<dbReference type="AlphaFoldDB" id="A0AAD6V596"/>
<dbReference type="InterPro" id="IPR013785">
    <property type="entry name" value="Aldolase_TIM"/>
</dbReference>
<comment type="caution">
    <text evidence="2">The sequence shown here is derived from an EMBL/GenBank/DDBJ whole genome shotgun (WGS) entry which is preliminary data.</text>
</comment>
<dbReference type="PANTHER" id="PTHR22893">
    <property type="entry name" value="NADH OXIDOREDUCTASE-RELATED"/>
    <property type="match status" value="1"/>
</dbReference>
<keyword evidence="3" id="KW-1185">Reference proteome</keyword>
<proteinExistence type="predicted"/>
<dbReference type="Pfam" id="PF00724">
    <property type="entry name" value="Oxidored_FMN"/>
    <property type="match status" value="1"/>
</dbReference>
<evidence type="ECO:0000259" key="1">
    <source>
        <dbReference type="Pfam" id="PF00724"/>
    </source>
</evidence>
<dbReference type="Proteomes" id="UP001219525">
    <property type="component" value="Unassembled WGS sequence"/>
</dbReference>
<dbReference type="GO" id="GO:0010181">
    <property type="term" value="F:FMN binding"/>
    <property type="evidence" value="ECO:0007669"/>
    <property type="project" value="InterPro"/>
</dbReference>
<dbReference type="GO" id="GO:0016491">
    <property type="term" value="F:oxidoreductase activity"/>
    <property type="evidence" value="ECO:0007669"/>
    <property type="project" value="InterPro"/>
</dbReference>
<gene>
    <name evidence="2" type="ORF">GGX14DRAFT_400801</name>
</gene>
<accession>A0AAD6V596</accession>
<organism evidence="2 3">
    <name type="scientific">Mycena pura</name>
    <dbReference type="NCBI Taxonomy" id="153505"/>
    <lineage>
        <taxon>Eukaryota</taxon>
        <taxon>Fungi</taxon>
        <taxon>Dikarya</taxon>
        <taxon>Basidiomycota</taxon>
        <taxon>Agaricomycotina</taxon>
        <taxon>Agaricomycetes</taxon>
        <taxon>Agaricomycetidae</taxon>
        <taxon>Agaricales</taxon>
        <taxon>Marasmiineae</taxon>
        <taxon>Mycenaceae</taxon>
        <taxon>Mycena</taxon>
    </lineage>
</organism>
<dbReference type="SUPFAM" id="SSF51395">
    <property type="entry name" value="FMN-linked oxidoreductases"/>
    <property type="match status" value="1"/>
</dbReference>
<dbReference type="PANTHER" id="PTHR22893:SF91">
    <property type="entry name" value="NADPH DEHYDROGENASE 2-RELATED"/>
    <property type="match status" value="1"/>
</dbReference>
<dbReference type="Gene3D" id="3.20.20.70">
    <property type="entry name" value="Aldolase class I"/>
    <property type="match status" value="1"/>
</dbReference>
<dbReference type="EMBL" id="JARJCW010000064">
    <property type="protein sequence ID" value="KAJ7200111.1"/>
    <property type="molecule type" value="Genomic_DNA"/>
</dbReference>